<proteinExistence type="predicted"/>
<dbReference type="Proteomes" id="UP001208651">
    <property type="component" value="Unassembled WGS sequence"/>
</dbReference>
<reference evidence="1" key="1">
    <citation type="submission" date="2022-01" db="EMBL/GenBank/DDBJ databases">
        <title>Comparison of Fish pathogen Aeromonas spp.</title>
        <authorList>
            <person name="Dubey S."/>
            <person name="Sorum H."/>
            <person name="Munangandu H.M."/>
        </authorList>
    </citation>
    <scope>NUCLEOTIDE SEQUENCE</scope>
    <source>
        <strain evidence="1">SD/21-15</strain>
    </source>
</reference>
<accession>A0AAW5RLV4</accession>
<evidence type="ECO:0000313" key="1">
    <source>
        <dbReference type="EMBL" id="MCV3289188.1"/>
    </source>
</evidence>
<dbReference type="AlphaFoldDB" id="A0AAW5RLV4"/>
<evidence type="ECO:0000313" key="2">
    <source>
        <dbReference type="Proteomes" id="UP001208651"/>
    </source>
</evidence>
<name>A0AAW5RLV4_AERME</name>
<dbReference type="EMBL" id="JAJVCY010000022">
    <property type="protein sequence ID" value="MCV3289188.1"/>
    <property type="molecule type" value="Genomic_DNA"/>
</dbReference>
<comment type="caution">
    <text evidence="1">The sequence shown here is derived from an EMBL/GenBank/DDBJ whole genome shotgun (WGS) entry which is preliminary data.</text>
</comment>
<gene>
    <name evidence="1" type="ORF">LZT28_13170</name>
</gene>
<protein>
    <submittedName>
        <fullName evidence="1">Uncharacterized protein</fullName>
    </submittedName>
</protein>
<sequence>MSPIHTPDEVSGFVCLEPQSHAVNAHHLAGHPGLRLLGRWDRMSLGMTLSLRPAP</sequence>
<dbReference type="RefSeq" id="WP_171268760.1">
    <property type="nucleotide sequence ID" value="NZ_CP038444.1"/>
</dbReference>
<organism evidence="1 2">
    <name type="scientific">Aeromonas media</name>
    <dbReference type="NCBI Taxonomy" id="651"/>
    <lineage>
        <taxon>Bacteria</taxon>
        <taxon>Pseudomonadati</taxon>
        <taxon>Pseudomonadota</taxon>
        <taxon>Gammaproteobacteria</taxon>
        <taxon>Aeromonadales</taxon>
        <taxon>Aeromonadaceae</taxon>
        <taxon>Aeromonas</taxon>
    </lineage>
</organism>